<proteinExistence type="predicted"/>
<protein>
    <recommendedName>
        <fullName evidence="2">Sld7 C-terminal domain-containing protein</fullName>
    </recommendedName>
</protein>
<dbReference type="EMBL" id="JAXOVC010000002">
    <property type="protein sequence ID" value="KAK4505904.1"/>
    <property type="molecule type" value="Genomic_DNA"/>
</dbReference>
<feature type="domain" description="Sld7 C-terminal" evidence="2">
    <location>
        <begin position="273"/>
        <end position="372"/>
    </location>
</feature>
<gene>
    <name evidence="3" type="ORF">PRZ48_003869</name>
</gene>
<dbReference type="Pfam" id="PF18596">
    <property type="entry name" value="Sld7_C"/>
    <property type="match status" value="1"/>
</dbReference>
<dbReference type="InterPro" id="IPR041260">
    <property type="entry name" value="Sld7_C"/>
</dbReference>
<reference evidence="3 4" key="1">
    <citation type="journal article" date="2023" name="G3 (Bethesda)">
        <title>A chromosome-level genome assembly of Zasmidium syzygii isolated from banana leaves.</title>
        <authorList>
            <person name="van Westerhoven A.C."/>
            <person name="Mehrabi R."/>
            <person name="Talebi R."/>
            <person name="Steentjes M.B.F."/>
            <person name="Corcolon B."/>
            <person name="Chong P.A."/>
            <person name="Kema G.H.J."/>
            <person name="Seidl M.F."/>
        </authorList>
    </citation>
    <scope>NUCLEOTIDE SEQUENCE [LARGE SCALE GENOMIC DNA]</scope>
    <source>
        <strain evidence="3 4">P124</strain>
    </source>
</reference>
<evidence type="ECO:0000259" key="2">
    <source>
        <dbReference type="Pfam" id="PF18596"/>
    </source>
</evidence>
<organism evidence="3 4">
    <name type="scientific">Zasmidium cellare</name>
    <name type="common">Wine cellar mold</name>
    <name type="synonym">Racodium cellare</name>
    <dbReference type="NCBI Taxonomy" id="395010"/>
    <lineage>
        <taxon>Eukaryota</taxon>
        <taxon>Fungi</taxon>
        <taxon>Dikarya</taxon>
        <taxon>Ascomycota</taxon>
        <taxon>Pezizomycotina</taxon>
        <taxon>Dothideomycetes</taxon>
        <taxon>Dothideomycetidae</taxon>
        <taxon>Mycosphaerellales</taxon>
        <taxon>Mycosphaerellaceae</taxon>
        <taxon>Zasmidium</taxon>
    </lineage>
</organism>
<feature type="compositionally biased region" description="Polar residues" evidence="1">
    <location>
        <begin position="214"/>
        <end position="242"/>
    </location>
</feature>
<keyword evidence="4" id="KW-1185">Reference proteome</keyword>
<evidence type="ECO:0000313" key="4">
    <source>
        <dbReference type="Proteomes" id="UP001305779"/>
    </source>
</evidence>
<comment type="caution">
    <text evidence="3">The sequence shown here is derived from an EMBL/GenBank/DDBJ whole genome shotgun (WGS) entry which is preliminary data.</text>
</comment>
<dbReference type="Proteomes" id="UP001305779">
    <property type="component" value="Unassembled WGS sequence"/>
</dbReference>
<evidence type="ECO:0000313" key="3">
    <source>
        <dbReference type="EMBL" id="KAK4505904.1"/>
    </source>
</evidence>
<feature type="compositionally biased region" description="Polar residues" evidence="1">
    <location>
        <begin position="418"/>
        <end position="427"/>
    </location>
</feature>
<feature type="region of interest" description="Disordered" evidence="1">
    <location>
        <begin position="121"/>
        <end position="271"/>
    </location>
</feature>
<feature type="region of interest" description="Disordered" evidence="1">
    <location>
        <begin position="82"/>
        <end position="102"/>
    </location>
</feature>
<name>A0ABR0EX22_ZASCE</name>
<sequence>MSLGRPFEVETISEETESWFSSILLRGQIVAEDSPDWWQSAAAESPLGILVAVTEPIVSSDDQARLKATELLFYAARDERDVTARPLTPPESSPSQPQARDEIESTIRVFALPLSSQLLHQANTEPTPPTSPGGNEVDIEPRFLPHHSASSTATAEVINRPPVRKRKSVNDAFDEATERRRKARRKGGESVAAAAASHVKTEDSLPQLKHRRSTSNASIPLQSRPLSRASSVASAKPTSLREQSVAAPSKPSGLSRAQSISGAPELPTEATVEQKNKDLVSKMVMAGMRLYGLYQSKSRKSRANSTAPSPAVDASFEELEAEKKNDEEFKLIYHQVYKGTCFAMRQHIGMTTLQPHTDALRETVDRLLAVFCTDPLIPNADESNEGYTPGGRKAFGSSAPATASNPFVQAAISGDHSAANTPSLRTSKVQRKHDDVG</sequence>
<evidence type="ECO:0000256" key="1">
    <source>
        <dbReference type="SAM" id="MobiDB-lite"/>
    </source>
</evidence>
<feature type="region of interest" description="Disordered" evidence="1">
    <location>
        <begin position="380"/>
        <end position="437"/>
    </location>
</feature>
<accession>A0ABR0EX22</accession>